<evidence type="ECO:0000256" key="7">
    <source>
        <dbReference type="ARBA" id="ARBA00022692"/>
    </source>
</evidence>
<evidence type="ECO:0000256" key="8">
    <source>
        <dbReference type="ARBA" id="ARBA00022792"/>
    </source>
</evidence>
<evidence type="ECO:0000256" key="14">
    <source>
        <dbReference type="ARBA" id="ARBA00023128"/>
    </source>
</evidence>
<sequence>MSICKIYSFMFMFISMLFFSLSVSFMIKDYQMIIEYSLISLNSSMIMMTILLDWMSLLFMSFVLFISSMVIYYSEEYMSGDLNLNRFILLVVMFVLSMMLLIISPNLISILLGWDGLGLVSYCLVIYYQNIKSYNAGMLTALSNRIGDVALLLSIAWMLNFGSWSFIYYLDFLKTDKIMELISFMVILAAMTKSAQIPFSSWLPAAMAAPTPVSSLVHSSTLVTAGVYLLIRFNFVFSESLKMMFLLMASLTMFMSGLGANFEFDLKKIIALSTLSQLGLMMSISSLGSYELAFFHLLTHALFKALLFMCAGSLIHSMNNCQDIRYMGNLINQMPLVCSFFNICNFSLCGLPFLSGFYSKDLIVEVMSMNMLNLVIYMFFYVSIGLTVCYSFRLSYYSLTGSFNYLSLHCLMEESSCMLKGMLGLIFGVIFSGSMLMWLIFPSPYFICLPMVLKMMTLMMIILGMYIGYELAKFKFNYNLKSLNYLTLSEFLAMMWNMPMISTLGVNYYPIYLGNIYLKSFDQGWTEYYGGQNLSVKFQLGAKVLQLLSMNHLKIFFMLMIFWLVFVMLL</sequence>
<feature type="transmembrane region" description="Helical" evidence="17">
    <location>
        <begin position="110"/>
        <end position="128"/>
    </location>
</feature>
<evidence type="ECO:0000256" key="5">
    <source>
        <dbReference type="ARBA" id="ARBA00022448"/>
    </source>
</evidence>
<dbReference type="AlphaFoldDB" id="A0A0U2W2M9"/>
<geneLocation type="mitochondrion" evidence="21"/>
<evidence type="ECO:0000256" key="1">
    <source>
        <dbReference type="ARBA" id="ARBA00003257"/>
    </source>
</evidence>
<evidence type="ECO:0000256" key="11">
    <source>
        <dbReference type="ARBA" id="ARBA00022989"/>
    </source>
</evidence>
<reference evidence="21" key="1">
    <citation type="journal article" date="2015" name="Mitochondrial DNA">
        <title>The complete mitochondrial genome of the citrus long-horned beetle, Anoplophora chinensis (Coleoptera: Cerambycidae).</title>
        <authorList>
            <person name="Li W."/>
            <person name="Yang X."/>
            <person name="Qian L."/>
            <person name="An Y."/>
            <person name="Fang J."/>
        </authorList>
    </citation>
    <scope>NUCLEOTIDE SEQUENCE</scope>
</reference>
<feature type="domain" description="NADH-Ubiquinone oxidoreductase (complex I) chain 5 N-terminal" evidence="19">
    <location>
        <begin position="40"/>
        <end position="87"/>
    </location>
</feature>
<keyword evidence="11 17" id="KW-1133">Transmembrane helix</keyword>
<evidence type="ECO:0000256" key="13">
    <source>
        <dbReference type="ARBA" id="ARBA00023075"/>
    </source>
</evidence>
<evidence type="ECO:0000259" key="18">
    <source>
        <dbReference type="Pfam" id="PF00361"/>
    </source>
</evidence>
<keyword evidence="15 17" id="KW-0472">Membrane</keyword>
<dbReference type="PANTHER" id="PTHR42829:SF2">
    <property type="entry name" value="NADH-UBIQUINONE OXIDOREDUCTASE CHAIN 5"/>
    <property type="match status" value="1"/>
</dbReference>
<feature type="transmembrane region" description="Helical" evidence="17">
    <location>
        <begin position="490"/>
        <end position="511"/>
    </location>
</feature>
<dbReference type="EC" id="7.1.1.2" evidence="3 17"/>
<dbReference type="Pfam" id="PF00361">
    <property type="entry name" value="Proton_antipo_M"/>
    <property type="match status" value="1"/>
</dbReference>
<dbReference type="GO" id="GO:0042773">
    <property type="term" value="P:ATP synthesis coupled electron transport"/>
    <property type="evidence" value="ECO:0007669"/>
    <property type="project" value="InterPro"/>
</dbReference>
<proteinExistence type="inferred from homology"/>
<evidence type="ECO:0000259" key="20">
    <source>
        <dbReference type="Pfam" id="PF06455"/>
    </source>
</evidence>
<evidence type="ECO:0000256" key="12">
    <source>
        <dbReference type="ARBA" id="ARBA00023027"/>
    </source>
</evidence>
<evidence type="ECO:0000256" key="16">
    <source>
        <dbReference type="ARBA" id="ARBA00049551"/>
    </source>
</evidence>
<keyword evidence="12 17" id="KW-0520">NAD</keyword>
<feature type="transmembrane region" description="Helical" evidence="17">
    <location>
        <begin position="417"/>
        <end position="441"/>
    </location>
</feature>
<feature type="transmembrane region" description="Helical" evidence="17">
    <location>
        <begin position="149"/>
        <end position="169"/>
    </location>
</feature>
<accession>A0A0U2W2M9</accession>
<dbReference type="GO" id="GO:0005743">
    <property type="term" value="C:mitochondrial inner membrane"/>
    <property type="evidence" value="ECO:0007669"/>
    <property type="project" value="UniProtKB-SubCell"/>
</dbReference>
<dbReference type="PANTHER" id="PTHR42829">
    <property type="entry name" value="NADH-UBIQUINONE OXIDOREDUCTASE CHAIN 5"/>
    <property type="match status" value="1"/>
</dbReference>
<comment type="function">
    <text evidence="17">Core subunit of the mitochondrial membrane respiratory chain NADH dehydrogenase (Complex I) which catalyzes electron transfer from NADH through the respiratory chain, using ubiquinone as an electron acceptor. Essential for the catalytic activity and assembly of complex I.</text>
</comment>
<feature type="transmembrane region" description="Helical" evidence="17">
    <location>
        <begin position="181"/>
        <end position="203"/>
    </location>
</feature>
<keyword evidence="5 17" id="KW-0813">Transport</keyword>
<keyword evidence="9" id="KW-1278">Translocase</keyword>
<dbReference type="InterPro" id="IPR001516">
    <property type="entry name" value="Proton_antipo_N"/>
</dbReference>
<feature type="transmembrane region" description="Helical" evidence="17">
    <location>
        <begin position="57"/>
        <end position="75"/>
    </location>
</feature>
<comment type="similarity">
    <text evidence="17">Belongs to the complex I subunit 5 family.</text>
</comment>
<name>A0A0U2W2M9_ANOCN</name>
<keyword evidence="13 17" id="KW-0830">Ubiquinone</keyword>
<feature type="transmembrane region" description="Helical" evidence="17">
    <location>
        <begin position="552"/>
        <end position="569"/>
    </location>
</feature>
<dbReference type="InterPro" id="IPR010934">
    <property type="entry name" value="NADH_DH_su5_C"/>
</dbReference>
<feature type="domain" description="NADH dehydrogenase subunit 5 C-terminal" evidence="20">
    <location>
        <begin position="390"/>
        <end position="570"/>
    </location>
</feature>
<feature type="transmembrane region" description="Helical" evidence="17">
    <location>
        <begin position="374"/>
        <end position="396"/>
    </location>
</feature>
<dbReference type="Pfam" id="PF00662">
    <property type="entry name" value="Proton_antipo_N"/>
    <property type="match status" value="1"/>
</dbReference>
<feature type="transmembrane region" description="Helical" evidence="17">
    <location>
        <begin position="215"/>
        <end position="237"/>
    </location>
</feature>
<dbReference type="GO" id="GO:0015990">
    <property type="term" value="P:electron transport coupled proton transport"/>
    <property type="evidence" value="ECO:0007669"/>
    <property type="project" value="TreeGrafter"/>
</dbReference>
<feature type="transmembrane region" description="Helical" evidence="17">
    <location>
        <begin position="447"/>
        <end position="469"/>
    </location>
</feature>
<evidence type="ECO:0000256" key="17">
    <source>
        <dbReference type="RuleBase" id="RU003404"/>
    </source>
</evidence>
<dbReference type="InterPro" id="IPR001750">
    <property type="entry name" value="ND/Mrp_TM"/>
</dbReference>
<evidence type="ECO:0000313" key="21">
    <source>
        <dbReference type="EMBL" id="ALS54024.1"/>
    </source>
</evidence>
<keyword evidence="10" id="KW-0249">Electron transport</keyword>
<keyword evidence="7 17" id="KW-0812">Transmembrane</keyword>
<dbReference type="RefSeq" id="YP_009229172.1">
    <property type="nucleotide sequence ID" value="NC_029230.1"/>
</dbReference>
<evidence type="ECO:0000256" key="3">
    <source>
        <dbReference type="ARBA" id="ARBA00012944"/>
    </source>
</evidence>
<gene>
    <name evidence="21" type="primary">ND5</name>
</gene>
<evidence type="ECO:0000259" key="19">
    <source>
        <dbReference type="Pfam" id="PF00662"/>
    </source>
</evidence>
<keyword evidence="14 17" id="KW-0496">Mitochondrion</keyword>
<comment type="subcellular location">
    <subcellularLocation>
        <location evidence="2">Mitochondrion inner membrane</location>
        <topology evidence="2">Multi-pass membrane protein</topology>
    </subcellularLocation>
</comment>
<feature type="transmembrane region" description="Helical" evidence="17">
    <location>
        <begin position="336"/>
        <end position="354"/>
    </location>
</feature>
<dbReference type="PRINTS" id="PR01434">
    <property type="entry name" value="NADHDHGNASE5"/>
</dbReference>
<feature type="transmembrane region" description="Helical" evidence="17">
    <location>
        <begin position="243"/>
        <end position="262"/>
    </location>
</feature>
<evidence type="ECO:0000256" key="4">
    <source>
        <dbReference type="ARBA" id="ARBA00021096"/>
    </source>
</evidence>
<evidence type="ECO:0000256" key="9">
    <source>
        <dbReference type="ARBA" id="ARBA00022967"/>
    </source>
</evidence>
<keyword evidence="6" id="KW-0679">Respiratory chain</keyword>
<evidence type="ECO:0000256" key="2">
    <source>
        <dbReference type="ARBA" id="ARBA00004448"/>
    </source>
</evidence>
<evidence type="ECO:0000256" key="6">
    <source>
        <dbReference type="ARBA" id="ARBA00022660"/>
    </source>
</evidence>
<comment type="catalytic activity">
    <reaction evidence="16 17">
        <text>a ubiquinone + NADH + 5 H(+)(in) = a ubiquinol + NAD(+) + 4 H(+)(out)</text>
        <dbReference type="Rhea" id="RHEA:29091"/>
        <dbReference type="Rhea" id="RHEA-COMP:9565"/>
        <dbReference type="Rhea" id="RHEA-COMP:9566"/>
        <dbReference type="ChEBI" id="CHEBI:15378"/>
        <dbReference type="ChEBI" id="CHEBI:16389"/>
        <dbReference type="ChEBI" id="CHEBI:17976"/>
        <dbReference type="ChEBI" id="CHEBI:57540"/>
        <dbReference type="ChEBI" id="CHEBI:57945"/>
        <dbReference type="EC" id="7.1.1.2"/>
    </reaction>
</comment>
<organism evidence="21">
    <name type="scientific">Anoplophora chinensis</name>
    <name type="common">Citrus longhorn beetle</name>
    <dbReference type="NCBI Taxonomy" id="217632"/>
    <lineage>
        <taxon>Eukaryota</taxon>
        <taxon>Metazoa</taxon>
        <taxon>Ecdysozoa</taxon>
        <taxon>Arthropoda</taxon>
        <taxon>Hexapoda</taxon>
        <taxon>Insecta</taxon>
        <taxon>Pterygota</taxon>
        <taxon>Neoptera</taxon>
        <taxon>Endopterygota</taxon>
        <taxon>Coleoptera</taxon>
        <taxon>Polyphaga</taxon>
        <taxon>Cucujiformia</taxon>
        <taxon>Chrysomeloidea</taxon>
        <taxon>Cerambycidae</taxon>
        <taxon>Lamiinae</taxon>
        <taxon>Lamiini</taxon>
        <taxon>Anoplophora</taxon>
    </lineage>
</organism>
<dbReference type="InterPro" id="IPR003945">
    <property type="entry name" value="NU5C-like"/>
</dbReference>
<dbReference type="GO" id="GO:0008137">
    <property type="term" value="F:NADH dehydrogenase (ubiquinone) activity"/>
    <property type="evidence" value="ECO:0007669"/>
    <property type="project" value="UniProtKB-EC"/>
</dbReference>
<feature type="transmembrane region" description="Helical" evidence="17">
    <location>
        <begin position="269"/>
        <end position="287"/>
    </location>
</feature>
<feature type="transmembrane region" description="Helical" evidence="17">
    <location>
        <begin position="87"/>
        <end position="104"/>
    </location>
</feature>
<keyword evidence="8" id="KW-0999">Mitochondrion inner membrane</keyword>
<dbReference type="Pfam" id="PF06455">
    <property type="entry name" value="NADH5_C"/>
    <property type="match status" value="1"/>
</dbReference>
<feature type="transmembrane region" description="Helical" evidence="17">
    <location>
        <begin position="293"/>
        <end position="315"/>
    </location>
</feature>
<dbReference type="EMBL" id="KT726932">
    <property type="protein sequence ID" value="ALS54024.1"/>
    <property type="molecule type" value="Genomic_DNA"/>
</dbReference>
<feature type="domain" description="NADH:quinone oxidoreductase/Mrp antiporter transmembrane" evidence="18">
    <location>
        <begin position="104"/>
        <end position="384"/>
    </location>
</feature>
<evidence type="ECO:0000256" key="15">
    <source>
        <dbReference type="ARBA" id="ARBA00023136"/>
    </source>
</evidence>
<dbReference type="GO" id="GO:0003954">
    <property type="term" value="F:NADH dehydrogenase activity"/>
    <property type="evidence" value="ECO:0007669"/>
    <property type="project" value="TreeGrafter"/>
</dbReference>
<feature type="transmembrane region" description="Helical" evidence="17">
    <location>
        <begin position="6"/>
        <end position="26"/>
    </location>
</feature>
<evidence type="ECO:0000256" key="10">
    <source>
        <dbReference type="ARBA" id="ARBA00022982"/>
    </source>
</evidence>
<comment type="function">
    <text evidence="1">Core subunit of the mitochondrial membrane respiratory chain NADH dehydrogenase (Complex I) that is believed to belong to the minimal assembly required for catalysis. Complex I functions in the transfer of electrons from NADH to the respiratory chain. The immediate electron acceptor for the enzyme is believed to be ubiquinone.</text>
</comment>
<protein>
    <recommendedName>
        <fullName evidence="4 17">NADH-ubiquinone oxidoreductase chain 5</fullName>
        <ecNumber evidence="3 17">7.1.1.2</ecNumber>
    </recommendedName>
</protein>